<dbReference type="EMBL" id="WJBC01000014">
    <property type="protein sequence ID" value="MBC3804802.1"/>
    <property type="molecule type" value="Genomic_DNA"/>
</dbReference>
<accession>A0ABR6WVZ1</accession>
<reference evidence="1 2" key="1">
    <citation type="journal article" date="2020" name="mSystems">
        <title>Defining Genomic and Predicted Metabolic Features of the Acetobacterium Genus.</title>
        <authorList>
            <person name="Ross D.E."/>
            <person name="Marshall C.W."/>
            <person name="Gulliver D."/>
            <person name="May H.D."/>
            <person name="Norman R.S."/>
        </authorList>
    </citation>
    <scope>NUCLEOTIDE SEQUENCE [LARGE SCALE GENOMIC DNA]</scope>
    <source>
        <strain evidence="1 2">DSM 8238</strain>
    </source>
</reference>
<sequence length="175" mass="19051">MNVKKFLIGAGLAYTASIALYTAFAVKKGKEFEADLDKSPESLDDSVICGGKMKSFNGQTMQDLRLGAFCGGMQLDFSDVVTDKSDYRMDIKVLSGGFNVILPDNFKVKIVDTCQFGGIADNTICTDPENPVSLSVFADVKCGGINFENANADHDPFKKCCHHEKQNEVNISIDD</sequence>
<gene>
    <name evidence="1" type="ORF">GH808_10205</name>
</gene>
<comment type="caution">
    <text evidence="1">The sequence shown here is derived from an EMBL/GenBank/DDBJ whole genome shotgun (WGS) entry which is preliminary data.</text>
</comment>
<evidence type="ECO:0000313" key="1">
    <source>
        <dbReference type="EMBL" id="MBC3804802.1"/>
    </source>
</evidence>
<dbReference type="RefSeq" id="WP_186842687.1">
    <property type="nucleotide sequence ID" value="NZ_WJBC01000014.1"/>
</dbReference>
<evidence type="ECO:0000313" key="2">
    <source>
        <dbReference type="Proteomes" id="UP000603234"/>
    </source>
</evidence>
<name>A0ABR6WVZ1_9FIRM</name>
<dbReference type="Proteomes" id="UP000603234">
    <property type="component" value="Unassembled WGS sequence"/>
</dbReference>
<keyword evidence="2" id="KW-1185">Reference proteome</keyword>
<evidence type="ECO:0008006" key="3">
    <source>
        <dbReference type="Google" id="ProtNLM"/>
    </source>
</evidence>
<proteinExistence type="predicted"/>
<protein>
    <recommendedName>
        <fullName evidence="3">Cell wall-active antibiotics response LiaF-like C-terminal domain-containing protein</fullName>
    </recommendedName>
</protein>
<organism evidence="1 2">
    <name type="scientific">Acetobacterium fimetarium</name>
    <dbReference type="NCBI Taxonomy" id="52691"/>
    <lineage>
        <taxon>Bacteria</taxon>
        <taxon>Bacillati</taxon>
        <taxon>Bacillota</taxon>
        <taxon>Clostridia</taxon>
        <taxon>Eubacteriales</taxon>
        <taxon>Eubacteriaceae</taxon>
        <taxon>Acetobacterium</taxon>
    </lineage>
</organism>